<accession>A0A6N9HRE5</accession>
<reference evidence="1 2" key="1">
    <citation type="submission" date="2019-12" db="EMBL/GenBank/DDBJ databases">
        <title>Novel species isolated from a subtropical stream in China.</title>
        <authorList>
            <person name="Lu H."/>
        </authorList>
    </citation>
    <scope>NUCLEOTIDE SEQUENCE [LARGE SCALE GENOMIC DNA]</scope>
    <source>
        <strain evidence="1 2">DS3</strain>
    </source>
</reference>
<evidence type="ECO:0000313" key="1">
    <source>
        <dbReference type="EMBL" id="MYN05455.1"/>
    </source>
</evidence>
<dbReference type="RefSeq" id="WP_161028399.1">
    <property type="nucleotide sequence ID" value="NZ_WWCJ01000030.1"/>
</dbReference>
<dbReference type="EMBL" id="WWCJ01000030">
    <property type="protein sequence ID" value="MYN05455.1"/>
    <property type="molecule type" value="Genomic_DNA"/>
</dbReference>
<proteinExistence type="predicted"/>
<dbReference type="Proteomes" id="UP000448575">
    <property type="component" value="Unassembled WGS sequence"/>
</dbReference>
<comment type="caution">
    <text evidence="1">The sequence shown here is derived from an EMBL/GenBank/DDBJ whole genome shotgun (WGS) entry which is preliminary data.</text>
</comment>
<organism evidence="1 2">
    <name type="scientific">Pseudoduganella guangdongensis</name>
    <dbReference type="NCBI Taxonomy" id="2692179"/>
    <lineage>
        <taxon>Bacteria</taxon>
        <taxon>Pseudomonadati</taxon>
        <taxon>Pseudomonadota</taxon>
        <taxon>Betaproteobacteria</taxon>
        <taxon>Burkholderiales</taxon>
        <taxon>Oxalobacteraceae</taxon>
        <taxon>Telluria group</taxon>
        <taxon>Pseudoduganella</taxon>
    </lineage>
</organism>
<evidence type="ECO:0000313" key="2">
    <source>
        <dbReference type="Proteomes" id="UP000448575"/>
    </source>
</evidence>
<gene>
    <name evidence="1" type="ORF">GTP41_25500</name>
</gene>
<name>A0A6N9HRE5_9BURK</name>
<dbReference type="AlphaFoldDB" id="A0A6N9HRE5"/>
<sequence>MAIDRNDPIFQTQPAAAHHPELMLSAVLHLMSHYTANAATDGGCIKLASVIERHLKALSALPELAPVLRATCQQLCEQWAAVVEQARPPQERASFLARLIGRPRPTQLAI</sequence>
<keyword evidence="2" id="KW-1185">Reference proteome</keyword>
<protein>
    <submittedName>
        <fullName evidence="1">Uncharacterized protein</fullName>
    </submittedName>
</protein>